<feature type="non-terminal residue" evidence="2">
    <location>
        <position position="1"/>
    </location>
</feature>
<accession>A0A8D9DC90</accession>
<sequence length="51" mass="5451">LIVQRSSELSPPKARSQSSTVFSKTSTASRLASLQSTSVSSLVYRTGSQTF</sequence>
<dbReference type="EMBL" id="LS974621">
    <property type="protein sequence ID" value="CAG7874660.1"/>
    <property type="molecule type" value="Genomic_DNA"/>
</dbReference>
<protein>
    <submittedName>
        <fullName evidence="2">Uncharacterized protein</fullName>
    </submittedName>
</protein>
<evidence type="ECO:0000313" key="2">
    <source>
        <dbReference type="EMBL" id="CAG7874660.1"/>
    </source>
</evidence>
<reference evidence="2 3" key="1">
    <citation type="submission" date="2021-07" db="EMBL/GenBank/DDBJ databases">
        <authorList>
            <consortium name="Genoscope - CEA"/>
            <person name="William W."/>
        </authorList>
    </citation>
    <scope>NUCLEOTIDE SEQUENCE [LARGE SCALE GENOMIC DNA]</scope>
</reference>
<proteinExistence type="predicted"/>
<evidence type="ECO:0000313" key="3">
    <source>
        <dbReference type="Proteomes" id="UP000694005"/>
    </source>
</evidence>
<dbReference type="Proteomes" id="UP000694005">
    <property type="component" value="Chromosome A05"/>
</dbReference>
<feature type="region of interest" description="Disordered" evidence="1">
    <location>
        <begin position="1"/>
        <end position="22"/>
    </location>
</feature>
<organism evidence="2 3">
    <name type="scientific">Brassica campestris</name>
    <name type="common">Field mustard</name>
    <dbReference type="NCBI Taxonomy" id="3711"/>
    <lineage>
        <taxon>Eukaryota</taxon>
        <taxon>Viridiplantae</taxon>
        <taxon>Streptophyta</taxon>
        <taxon>Embryophyta</taxon>
        <taxon>Tracheophyta</taxon>
        <taxon>Spermatophyta</taxon>
        <taxon>Magnoliopsida</taxon>
        <taxon>eudicotyledons</taxon>
        <taxon>Gunneridae</taxon>
        <taxon>Pentapetalae</taxon>
        <taxon>rosids</taxon>
        <taxon>malvids</taxon>
        <taxon>Brassicales</taxon>
        <taxon>Brassicaceae</taxon>
        <taxon>Brassiceae</taxon>
        <taxon>Brassica</taxon>
    </lineage>
</organism>
<gene>
    <name evidence="2" type="ORF">BRAPAZ1V2_A05P11810.2</name>
</gene>
<evidence type="ECO:0000256" key="1">
    <source>
        <dbReference type="SAM" id="MobiDB-lite"/>
    </source>
</evidence>
<dbReference type="AlphaFoldDB" id="A0A8D9DC90"/>
<dbReference type="Gramene" id="A05p11810.2_BraZ1">
    <property type="protein sequence ID" value="A05p11810.2_BraZ1.CDS.1"/>
    <property type="gene ID" value="A05g11810.2_BraZ1"/>
</dbReference>
<name>A0A8D9DC90_BRACM</name>